<keyword evidence="1" id="KW-1133">Transmembrane helix</keyword>
<keyword evidence="1" id="KW-0472">Membrane</keyword>
<dbReference type="AlphaFoldDB" id="H0E524"/>
<reference evidence="2 3" key="1">
    <citation type="journal article" date="2013" name="Biodegradation">
        <title>Quantitative proteomic analysis of ibuprofen-degrading Patulibacter sp. strain I11.</title>
        <authorList>
            <person name="Almeida B."/>
            <person name="Kjeldal H."/>
            <person name="Lolas I."/>
            <person name="Knudsen A.D."/>
            <person name="Carvalho G."/>
            <person name="Nielsen K.L."/>
            <person name="Barreto Crespo M.T."/>
            <person name="Stensballe A."/>
            <person name="Nielsen J.L."/>
        </authorList>
    </citation>
    <scope>NUCLEOTIDE SEQUENCE [LARGE SCALE GENOMIC DNA]</scope>
    <source>
        <strain evidence="2 3">I11</strain>
    </source>
</reference>
<protein>
    <submittedName>
        <fullName evidence="2">Uncharacterized protein</fullName>
    </submittedName>
</protein>
<organism evidence="2 3">
    <name type="scientific">Patulibacter medicamentivorans</name>
    <dbReference type="NCBI Taxonomy" id="1097667"/>
    <lineage>
        <taxon>Bacteria</taxon>
        <taxon>Bacillati</taxon>
        <taxon>Actinomycetota</taxon>
        <taxon>Thermoleophilia</taxon>
        <taxon>Solirubrobacterales</taxon>
        <taxon>Patulibacteraceae</taxon>
        <taxon>Patulibacter</taxon>
    </lineage>
</organism>
<accession>H0E524</accession>
<keyword evidence="3" id="KW-1185">Reference proteome</keyword>
<dbReference type="Proteomes" id="UP000005143">
    <property type="component" value="Unassembled WGS sequence"/>
</dbReference>
<keyword evidence="1" id="KW-0812">Transmembrane</keyword>
<gene>
    <name evidence="2" type="ORF">PAI11_19090</name>
</gene>
<evidence type="ECO:0000313" key="2">
    <source>
        <dbReference type="EMBL" id="EHN11221.1"/>
    </source>
</evidence>
<evidence type="ECO:0000313" key="3">
    <source>
        <dbReference type="Proteomes" id="UP000005143"/>
    </source>
</evidence>
<name>H0E524_9ACTN</name>
<proteinExistence type="predicted"/>
<dbReference type="EMBL" id="AGUD01000132">
    <property type="protein sequence ID" value="EHN11221.1"/>
    <property type="molecule type" value="Genomic_DNA"/>
</dbReference>
<comment type="caution">
    <text evidence="2">The sequence shown here is derived from an EMBL/GenBank/DDBJ whole genome shotgun (WGS) entry which is preliminary data.</text>
</comment>
<evidence type="ECO:0000256" key="1">
    <source>
        <dbReference type="SAM" id="Phobius"/>
    </source>
</evidence>
<feature type="transmembrane region" description="Helical" evidence="1">
    <location>
        <begin position="12"/>
        <end position="33"/>
    </location>
</feature>
<sequence>MAVGVLLPDAPTVLLTLAPALVAFALLASGRYVGEERLARAARAFRARRRRPARRLAAVGAAPRAVPPRGGRLIAASLAVRPPPGAPLAA</sequence>